<keyword evidence="5" id="KW-1185">Reference proteome</keyword>
<evidence type="ECO:0000256" key="1">
    <source>
        <dbReference type="ARBA" id="ARBA00022723"/>
    </source>
</evidence>
<dbReference type="OrthoDB" id="9801783at2"/>
<evidence type="ECO:0000313" key="4">
    <source>
        <dbReference type="EMBL" id="AWK89826.1"/>
    </source>
</evidence>
<dbReference type="Proteomes" id="UP000245629">
    <property type="component" value="Plasmid unnamed2"/>
</dbReference>
<evidence type="ECO:0000256" key="3">
    <source>
        <dbReference type="ARBA" id="ARBA00023027"/>
    </source>
</evidence>
<dbReference type="Gene3D" id="3.40.718.10">
    <property type="entry name" value="Isopropylmalate Dehydrogenase"/>
    <property type="match status" value="1"/>
</dbReference>
<dbReference type="AlphaFoldDB" id="A0A2S2CZ96"/>
<accession>A0A2S2CZ96</accession>
<keyword evidence="2" id="KW-0560">Oxidoreductase</keyword>
<dbReference type="KEGG" id="azz:DEW08_27560"/>
<dbReference type="Pfam" id="PF04166">
    <property type="entry name" value="PdxA"/>
    <property type="match status" value="1"/>
</dbReference>
<protein>
    <submittedName>
        <fullName evidence="4">4-hydroxythreonine-4-phosphate dehydrogenase PdxA</fullName>
    </submittedName>
</protein>
<dbReference type="PANTHER" id="PTHR30004">
    <property type="entry name" value="4-HYDROXYTHREONINE-4-PHOSPHATE DEHYDROGENASE"/>
    <property type="match status" value="1"/>
</dbReference>
<geneLocation type="plasmid" evidence="4 5">
    <name>unnamed2</name>
</geneLocation>
<keyword evidence="3" id="KW-0520">NAD</keyword>
<dbReference type="NCBIfam" id="TIGR00557">
    <property type="entry name" value="pdxA"/>
    <property type="match status" value="1"/>
</dbReference>
<name>A0A2S2CZ96_9PROT</name>
<evidence type="ECO:0000256" key="2">
    <source>
        <dbReference type="ARBA" id="ARBA00023002"/>
    </source>
</evidence>
<proteinExistence type="predicted"/>
<dbReference type="EMBL" id="CP029357">
    <property type="protein sequence ID" value="AWK89826.1"/>
    <property type="molecule type" value="Genomic_DNA"/>
</dbReference>
<keyword evidence="4" id="KW-0614">Plasmid</keyword>
<dbReference type="SUPFAM" id="SSF53659">
    <property type="entry name" value="Isocitrate/Isopropylmalate dehydrogenase-like"/>
    <property type="match status" value="1"/>
</dbReference>
<keyword evidence="1" id="KW-0479">Metal-binding</keyword>
<dbReference type="GO" id="GO:0046872">
    <property type="term" value="F:metal ion binding"/>
    <property type="evidence" value="ECO:0007669"/>
    <property type="project" value="UniProtKB-KW"/>
</dbReference>
<dbReference type="GO" id="GO:0051287">
    <property type="term" value="F:NAD binding"/>
    <property type="evidence" value="ECO:0007669"/>
    <property type="project" value="InterPro"/>
</dbReference>
<reference evidence="5" key="1">
    <citation type="submission" date="2018-05" db="EMBL/GenBank/DDBJ databases">
        <title>Azospirillum thermophila sp. nov., a novel isolated from hot spring.</title>
        <authorList>
            <person name="Zhao Z."/>
        </authorList>
    </citation>
    <scope>NUCLEOTIDE SEQUENCE [LARGE SCALE GENOMIC DNA]</scope>
    <source>
        <strain evidence="5">CFH 70021</strain>
        <plasmid evidence="5">unnamed2</plasmid>
    </source>
</reference>
<evidence type="ECO:0000313" key="5">
    <source>
        <dbReference type="Proteomes" id="UP000245629"/>
    </source>
</evidence>
<sequence length="318" mass="33231">MGDPAGIGPEVVCKAIADMSSDERATTLVVGDPVFMARANALVKAGIAFVPDDGPCRPGEVRLCAVEAPNRDRILPGVLSPDAGEAAYRCVRKGVELARSGAADVLVTASLNKAALRAAGHPYNGHAGLLAHFTGVAKSYAILSCPQLSVIHVSTHVSLAKAAELCRTSLILETIRAGHRHMLTAGVERPRIAVAGLNPHCGEGGLYGSEDDDHVGPAVKAACDEGLLVAGPVPGDVVFQQAVDGRYDLVVAQFHDQGHIPAKLIGRHETVNVTAGLPILRTSVDHGTAFDIAWQGVADHHNMKAAIALARRMRLPKP</sequence>
<dbReference type="InterPro" id="IPR005255">
    <property type="entry name" value="PdxA_fam"/>
</dbReference>
<gene>
    <name evidence="4" type="primary">pdxA</name>
    <name evidence="4" type="ORF">DEW08_27560</name>
</gene>
<organism evidence="4 5">
    <name type="scientific">Azospirillum thermophilum</name>
    <dbReference type="NCBI Taxonomy" id="2202148"/>
    <lineage>
        <taxon>Bacteria</taxon>
        <taxon>Pseudomonadati</taxon>
        <taxon>Pseudomonadota</taxon>
        <taxon>Alphaproteobacteria</taxon>
        <taxon>Rhodospirillales</taxon>
        <taxon>Azospirillaceae</taxon>
        <taxon>Azospirillum</taxon>
    </lineage>
</organism>
<dbReference type="PANTHER" id="PTHR30004:SF6">
    <property type="entry name" value="D-THREONATE 4-PHOSPHATE DEHYDROGENASE"/>
    <property type="match status" value="1"/>
</dbReference>
<dbReference type="GO" id="GO:0016491">
    <property type="term" value="F:oxidoreductase activity"/>
    <property type="evidence" value="ECO:0007669"/>
    <property type="project" value="UniProtKB-KW"/>
</dbReference>